<sequence length="453" mass="46780">MIVVMSLIEALSGVTQGYLNPILPALGPVLDIDAPTISGIFLISMVSFAVLTPIISRLGDRFGYRLVLRISTVVVVAGVLLMALVPTLLTISIGVVMLTCVVGFMPMMMGILRVTSPSDTRRGVSAMIGTLMIMLGLGGLLAGVAGANDPLKGFWIGVPFALLALVMTFFLPDAGVPNRTPVAVLPMICCSLGLVGLLTALSMGPDWGWLDAKTLLVGMLGLALLACWTRIDSRAEKQFINLRLLAIPRVRQISVSTFLFAFSASYFGINGIFLHSDPAVTGYGFGLSPLAMSAILALASVLSLASALVTTRAMARFGESKTLMLAGLVLAAGFATMALGHQSMTGYCIGFALVCAGIGTVQAATRALSVEGVPLEETASAAGLNELALSVGIAVGAALSKMLASTFASGGYISMTGIMSIWAVMAASAVAAALLSRSYTSVTNSQLASEVKA</sequence>
<feature type="transmembrane region" description="Helical" evidence="6">
    <location>
        <begin position="286"/>
        <end position="310"/>
    </location>
</feature>
<feature type="transmembrane region" description="Helical" evidence="6">
    <location>
        <begin position="153"/>
        <end position="171"/>
    </location>
</feature>
<feature type="transmembrane region" description="Helical" evidence="6">
    <location>
        <begin position="253"/>
        <end position="274"/>
    </location>
</feature>
<keyword evidence="5 6" id="KW-0472">Membrane</keyword>
<comment type="caution">
    <text evidence="8">The sequence shown here is derived from an EMBL/GenBank/DDBJ whole genome shotgun (WGS) entry which is preliminary data.</text>
</comment>
<proteinExistence type="predicted"/>
<feature type="transmembrane region" description="Helical" evidence="6">
    <location>
        <begin position="215"/>
        <end position="232"/>
    </location>
</feature>
<dbReference type="InterPro" id="IPR020846">
    <property type="entry name" value="MFS_dom"/>
</dbReference>
<reference evidence="8 9" key="1">
    <citation type="submission" date="2023-11" db="EMBL/GenBank/DDBJ databases">
        <authorList>
            <person name="Val-Calvo J."/>
            <person name="Scortti M."/>
            <person name="Vazquez-Boland J."/>
        </authorList>
    </citation>
    <scope>NUCLEOTIDE SEQUENCE [LARGE SCALE GENOMIC DNA]</scope>
    <source>
        <strain evidence="8 9">DSM 46662</strain>
    </source>
</reference>
<protein>
    <submittedName>
        <fullName evidence="8">MFS transporter</fullName>
    </submittedName>
</protein>
<dbReference type="Gene3D" id="1.20.1250.20">
    <property type="entry name" value="MFS general substrate transporter like domains"/>
    <property type="match status" value="1"/>
</dbReference>
<dbReference type="InterPro" id="IPR036259">
    <property type="entry name" value="MFS_trans_sf"/>
</dbReference>
<feature type="transmembrane region" description="Helical" evidence="6">
    <location>
        <begin position="66"/>
        <end position="85"/>
    </location>
</feature>
<evidence type="ECO:0000256" key="4">
    <source>
        <dbReference type="ARBA" id="ARBA00022989"/>
    </source>
</evidence>
<feature type="transmembrane region" description="Helical" evidence="6">
    <location>
        <begin position="322"/>
        <end position="341"/>
    </location>
</feature>
<evidence type="ECO:0000259" key="7">
    <source>
        <dbReference type="PROSITE" id="PS50850"/>
    </source>
</evidence>
<dbReference type="Proteomes" id="UP001629744">
    <property type="component" value="Unassembled WGS sequence"/>
</dbReference>
<organism evidence="8 9">
    <name type="scientific">Prescottella soli</name>
    <dbReference type="NCBI Taxonomy" id="1543852"/>
    <lineage>
        <taxon>Bacteria</taxon>
        <taxon>Bacillati</taxon>
        <taxon>Actinomycetota</taxon>
        <taxon>Actinomycetes</taxon>
        <taxon>Mycobacteriales</taxon>
        <taxon>Nocardiaceae</taxon>
        <taxon>Prescottella</taxon>
    </lineage>
</organism>
<evidence type="ECO:0000256" key="3">
    <source>
        <dbReference type="ARBA" id="ARBA00022692"/>
    </source>
</evidence>
<dbReference type="RefSeq" id="WP_348610904.1">
    <property type="nucleotide sequence ID" value="NZ_CP157276.1"/>
</dbReference>
<feature type="transmembrane region" description="Helical" evidence="6">
    <location>
        <begin position="36"/>
        <end position="54"/>
    </location>
</feature>
<dbReference type="PROSITE" id="PS50850">
    <property type="entry name" value="MFS"/>
    <property type="match status" value="1"/>
</dbReference>
<feature type="transmembrane region" description="Helical" evidence="6">
    <location>
        <begin position="412"/>
        <end position="435"/>
    </location>
</feature>
<evidence type="ECO:0000313" key="9">
    <source>
        <dbReference type="Proteomes" id="UP001629744"/>
    </source>
</evidence>
<dbReference type="SUPFAM" id="SSF103473">
    <property type="entry name" value="MFS general substrate transporter"/>
    <property type="match status" value="1"/>
</dbReference>
<keyword evidence="2" id="KW-0813">Transport</keyword>
<dbReference type="PANTHER" id="PTHR42718:SF9">
    <property type="entry name" value="MAJOR FACILITATOR SUPERFAMILY MULTIDRUG TRANSPORTER MFSC"/>
    <property type="match status" value="1"/>
</dbReference>
<accession>A0ABW9FZP8</accession>
<evidence type="ECO:0000313" key="8">
    <source>
        <dbReference type="EMBL" id="MFM1731105.1"/>
    </source>
</evidence>
<name>A0ABW9FZP8_9NOCA</name>
<feature type="domain" description="Major facilitator superfamily (MFS) profile" evidence="7">
    <location>
        <begin position="1"/>
        <end position="444"/>
    </location>
</feature>
<dbReference type="InterPro" id="IPR011701">
    <property type="entry name" value="MFS"/>
</dbReference>
<evidence type="ECO:0000256" key="6">
    <source>
        <dbReference type="SAM" id="Phobius"/>
    </source>
</evidence>
<feature type="transmembrane region" description="Helical" evidence="6">
    <location>
        <begin position="91"/>
        <end position="112"/>
    </location>
</feature>
<feature type="transmembrane region" description="Helical" evidence="6">
    <location>
        <begin position="124"/>
        <end position="147"/>
    </location>
</feature>
<evidence type="ECO:0000256" key="5">
    <source>
        <dbReference type="ARBA" id="ARBA00023136"/>
    </source>
</evidence>
<dbReference type="Pfam" id="PF07690">
    <property type="entry name" value="MFS_1"/>
    <property type="match status" value="1"/>
</dbReference>
<gene>
    <name evidence="8" type="ORF">ABEU19_004655</name>
</gene>
<dbReference type="PANTHER" id="PTHR42718">
    <property type="entry name" value="MAJOR FACILITATOR SUPERFAMILY MULTIDRUG TRANSPORTER MFSC"/>
    <property type="match status" value="1"/>
</dbReference>
<keyword evidence="3 6" id="KW-0812">Transmembrane</keyword>
<evidence type="ECO:0000256" key="2">
    <source>
        <dbReference type="ARBA" id="ARBA00022448"/>
    </source>
</evidence>
<feature type="transmembrane region" description="Helical" evidence="6">
    <location>
        <begin position="183"/>
        <end position="203"/>
    </location>
</feature>
<keyword evidence="9" id="KW-1185">Reference proteome</keyword>
<comment type="subcellular location">
    <subcellularLocation>
        <location evidence="1">Cell membrane</location>
        <topology evidence="1">Multi-pass membrane protein</topology>
    </subcellularLocation>
</comment>
<evidence type="ECO:0000256" key="1">
    <source>
        <dbReference type="ARBA" id="ARBA00004651"/>
    </source>
</evidence>
<keyword evidence="4 6" id="KW-1133">Transmembrane helix</keyword>
<dbReference type="EMBL" id="JBDLNU010000006">
    <property type="protein sequence ID" value="MFM1731105.1"/>
    <property type="molecule type" value="Genomic_DNA"/>
</dbReference>